<dbReference type="InterPro" id="IPR009003">
    <property type="entry name" value="Peptidase_S1_PA"/>
</dbReference>
<keyword evidence="3 12" id="KW-0732">Signal</keyword>
<dbReference type="STRING" id="37001.A0A1A9W0H2"/>
<dbReference type="InterPro" id="IPR018114">
    <property type="entry name" value="TRYPSIN_HIS"/>
</dbReference>
<evidence type="ECO:0000256" key="7">
    <source>
        <dbReference type="ARBA" id="ARBA00023145"/>
    </source>
</evidence>
<proteinExistence type="inferred from homology"/>
<evidence type="ECO:0000256" key="11">
    <source>
        <dbReference type="RuleBase" id="RU363034"/>
    </source>
</evidence>
<dbReference type="Gene3D" id="2.40.10.10">
    <property type="entry name" value="Trypsin-like serine proteases"/>
    <property type="match status" value="2"/>
</dbReference>
<dbReference type="Pfam" id="PF00089">
    <property type="entry name" value="Trypsin"/>
    <property type="match status" value="1"/>
</dbReference>
<evidence type="ECO:0000256" key="6">
    <source>
        <dbReference type="ARBA" id="ARBA00022837"/>
    </source>
</evidence>
<keyword evidence="6" id="KW-0106">Calcium</keyword>
<feature type="signal peptide" evidence="12">
    <location>
        <begin position="1"/>
        <end position="22"/>
    </location>
</feature>
<feature type="chain" id="PRO_5008399820" description="Peptidase S1 domain-containing protein" evidence="12">
    <location>
        <begin position="23"/>
        <end position="478"/>
    </location>
</feature>
<dbReference type="FunFam" id="2.40.10.10:FF:000028">
    <property type="entry name" value="Serine protease easter"/>
    <property type="match status" value="1"/>
</dbReference>
<dbReference type="PROSITE" id="PS00135">
    <property type="entry name" value="TRYPSIN_SER"/>
    <property type="match status" value="1"/>
</dbReference>
<protein>
    <recommendedName>
        <fullName evidence="13">Peptidase S1 domain-containing protein</fullName>
    </recommendedName>
</protein>
<keyword evidence="8" id="KW-1015">Disulfide bond</keyword>
<dbReference type="PANTHER" id="PTHR24256">
    <property type="entry name" value="TRYPTASE-RELATED"/>
    <property type="match status" value="1"/>
</dbReference>
<evidence type="ECO:0000256" key="9">
    <source>
        <dbReference type="ARBA" id="ARBA00023180"/>
    </source>
</evidence>
<keyword evidence="7" id="KW-0865">Zymogen</keyword>
<dbReference type="InterPro" id="IPR001314">
    <property type="entry name" value="Peptidase_S1A"/>
</dbReference>
<dbReference type="InterPro" id="IPR051487">
    <property type="entry name" value="Ser/Thr_Proteases_Immune/Dev"/>
</dbReference>
<evidence type="ECO:0000256" key="1">
    <source>
        <dbReference type="ARBA" id="ARBA00022670"/>
    </source>
</evidence>
<dbReference type="EnsemblMetazoa" id="GBRI001889-RA">
    <property type="protein sequence ID" value="GBRI001889-PA"/>
    <property type="gene ID" value="GBRI001889"/>
</dbReference>
<dbReference type="FunFam" id="2.40.10.10:FF:000078">
    <property type="entry name" value="Serine protease H137"/>
    <property type="match status" value="1"/>
</dbReference>
<name>A0A1A9W0H2_9MUSC</name>
<evidence type="ECO:0000313" key="14">
    <source>
        <dbReference type="EnsemblMetazoa" id="GBRI001889-PA"/>
    </source>
</evidence>
<dbReference type="PROSITE" id="PS00134">
    <property type="entry name" value="TRYPSIN_HIS"/>
    <property type="match status" value="1"/>
</dbReference>
<dbReference type="GO" id="GO:0046872">
    <property type="term" value="F:metal ion binding"/>
    <property type="evidence" value="ECO:0007669"/>
    <property type="project" value="UniProtKB-KW"/>
</dbReference>
<evidence type="ECO:0000256" key="8">
    <source>
        <dbReference type="ARBA" id="ARBA00023157"/>
    </source>
</evidence>
<dbReference type="PRINTS" id="PR00722">
    <property type="entry name" value="CHYMOTRYPSIN"/>
</dbReference>
<evidence type="ECO:0000256" key="2">
    <source>
        <dbReference type="ARBA" id="ARBA00022723"/>
    </source>
</evidence>
<dbReference type="InterPro" id="IPR033116">
    <property type="entry name" value="TRYPSIN_SER"/>
</dbReference>
<evidence type="ECO:0000256" key="12">
    <source>
        <dbReference type="SAM" id="SignalP"/>
    </source>
</evidence>
<keyword evidence="9" id="KW-0325">Glycoprotein</keyword>
<organism evidence="14 15">
    <name type="scientific">Glossina brevipalpis</name>
    <dbReference type="NCBI Taxonomy" id="37001"/>
    <lineage>
        <taxon>Eukaryota</taxon>
        <taxon>Metazoa</taxon>
        <taxon>Ecdysozoa</taxon>
        <taxon>Arthropoda</taxon>
        <taxon>Hexapoda</taxon>
        <taxon>Insecta</taxon>
        <taxon>Pterygota</taxon>
        <taxon>Neoptera</taxon>
        <taxon>Endopterygota</taxon>
        <taxon>Diptera</taxon>
        <taxon>Brachycera</taxon>
        <taxon>Muscomorpha</taxon>
        <taxon>Hippoboscoidea</taxon>
        <taxon>Glossinidae</taxon>
        <taxon>Glossina</taxon>
    </lineage>
</organism>
<evidence type="ECO:0000256" key="3">
    <source>
        <dbReference type="ARBA" id="ARBA00022729"/>
    </source>
</evidence>
<feature type="domain" description="Peptidase S1" evidence="13">
    <location>
        <begin position="227"/>
        <end position="477"/>
    </location>
</feature>
<reference evidence="15" key="1">
    <citation type="submission" date="2014-03" db="EMBL/GenBank/DDBJ databases">
        <authorList>
            <person name="Aksoy S."/>
            <person name="Warren W."/>
            <person name="Wilson R.K."/>
        </authorList>
    </citation>
    <scope>NUCLEOTIDE SEQUENCE [LARGE SCALE GENOMIC DNA]</scope>
    <source>
        <strain evidence="15">IAEA</strain>
    </source>
</reference>
<dbReference type="SMART" id="SM00020">
    <property type="entry name" value="Tryp_SPc"/>
    <property type="match status" value="1"/>
</dbReference>
<dbReference type="GO" id="GO:0051604">
    <property type="term" value="P:protein maturation"/>
    <property type="evidence" value="ECO:0007669"/>
    <property type="project" value="UniProtKB-ARBA"/>
</dbReference>
<dbReference type="Proteomes" id="UP000091820">
    <property type="component" value="Unassembled WGS sequence"/>
</dbReference>
<dbReference type="SUPFAM" id="SSF50494">
    <property type="entry name" value="Trypsin-like serine proteases"/>
    <property type="match status" value="1"/>
</dbReference>
<dbReference type="InterPro" id="IPR043504">
    <property type="entry name" value="Peptidase_S1_PA_chymotrypsin"/>
</dbReference>
<dbReference type="GO" id="GO:0006508">
    <property type="term" value="P:proteolysis"/>
    <property type="evidence" value="ECO:0007669"/>
    <property type="project" value="UniProtKB-KW"/>
</dbReference>
<evidence type="ECO:0000256" key="10">
    <source>
        <dbReference type="ARBA" id="ARBA00024195"/>
    </source>
</evidence>
<reference evidence="14" key="2">
    <citation type="submission" date="2020-05" db="UniProtKB">
        <authorList>
            <consortium name="EnsemblMetazoa"/>
        </authorList>
    </citation>
    <scope>IDENTIFICATION</scope>
    <source>
        <strain evidence="14">IAEA</strain>
    </source>
</reference>
<keyword evidence="15" id="KW-1185">Reference proteome</keyword>
<keyword evidence="2" id="KW-0479">Metal-binding</keyword>
<dbReference type="PROSITE" id="PS50240">
    <property type="entry name" value="TRYPSIN_DOM"/>
    <property type="match status" value="1"/>
</dbReference>
<keyword evidence="1 11" id="KW-0645">Protease</keyword>
<dbReference type="InterPro" id="IPR001254">
    <property type="entry name" value="Trypsin_dom"/>
</dbReference>
<sequence>MCKFSLLFLIIFMQNCFNLTICGPVEDKTNAIIVETNIRNYSDTISPADEVESHLTTQKCKRQIVMETTAAPVKARDSFQNSSETTPAEPDIKIVNEINNTVVIDNDRNNLETSTALAKANDTATTEISNQSSASNPVIETTTTLIETTSDSVSKESEILETTTESIVEQTTQNKIATNVENTPSARMEKSIPIDKEDSEEYESNPVGQGLIASSQLYCGAYLGRRISFGVETTLFEYPWSALLIYDTTERFHCGGSLITNRYVLTAAHCVTEHFYPLIAVRLGEHNISSTKDCAPSLTGELICSSDPIDAGVEKVIMHSKYSRRTHKNDIALIRLDQNIEYTRSHFPICLPLPNENFSTLSNAVITGWGATEKSISSNVLMKAEIPVLDINECSRIYRSFFSDDKEICASGATEVDVCKGDSGGPLFTSVYRSRRTRSVQVGVTSLGVASCGDKRYLPAVFTRVTSYMKWIENKLEE</sequence>
<evidence type="ECO:0000256" key="5">
    <source>
        <dbReference type="ARBA" id="ARBA00022825"/>
    </source>
</evidence>
<comment type="similarity">
    <text evidence="10">Belongs to the peptidase S1 family. CLIP subfamily.</text>
</comment>
<evidence type="ECO:0000259" key="13">
    <source>
        <dbReference type="PROSITE" id="PS50240"/>
    </source>
</evidence>
<dbReference type="VEuPathDB" id="VectorBase:GBRI001889"/>
<evidence type="ECO:0000313" key="15">
    <source>
        <dbReference type="Proteomes" id="UP000091820"/>
    </source>
</evidence>
<keyword evidence="4 11" id="KW-0378">Hydrolase</keyword>
<dbReference type="CDD" id="cd00190">
    <property type="entry name" value="Tryp_SPc"/>
    <property type="match status" value="1"/>
</dbReference>
<evidence type="ECO:0000256" key="4">
    <source>
        <dbReference type="ARBA" id="ARBA00022801"/>
    </source>
</evidence>
<accession>A0A1A9W0H2</accession>
<dbReference type="GO" id="GO:0004252">
    <property type="term" value="F:serine-type endopeptidase activity"/>
    <property type="evidence" value="ECO:0007669"/>
    <property type="project" value="InterPro"/>
</dbReference>
<keyword evidence="5 11" id="KW-0720">Serine protease</keyword>
<dbReference type="AlphaFoldDB" id="A0A1A9W0H2"/>